<sequence length="85" mass="10022">MIDIFKQVAECIYRFSIHQGGLKTLCLKQPSSPGTVYILAQKILENYELLRDFAENVIPQTKDEQYFHYLVMIFECRTNGYPDKR</sequence>
<name>A0A146KHY8_9EUKA</name>
<keyword evidence="1" id="KW-0489">Methyltransferase</keyword>
<organism evidence="1">
    <name type="scientific">Trepomonas sp. PC1</name>
    <dbReference type="NCBI Taxonomy" id="1076344"/>
    <lineage>
        <taxon>Eukaryota</taxon>
        <taxon>Metamonada</taxon>
        <taxon>Diplomonadida</taxon>
        <taxon>Hexamitidae</taxon>
        <taxon>Hexamitinae</taxon>
        <taxon>Trepomonas</taxon>
    </lineage>
</organism>
<dbReference type="GO" id="GO:0008168">
    <property type="term" value="F:methyltransferase activity"/>
    <property type="evidence" value="ECO:0007669"/>
    <property type="project" value="UniProtKB-KW"/>
</dbReference>
<dbReference type="GO" id="GO:0032259">
    <property type="term" value="P:methylation"/>
    <property type="evidence" value="ECO:0007669"/>
    <property type="project" value="UniProtKB-KW"/>
</dbReference>
<accession>A0A146KHY8</accession>
<reference evidence="1" key="1">
    <citation type="submission" date="2015-07" db="EMBL/GenBank/DDBJ databases">
        <title>Adaptation to a free-living lifestyle via gene acquisitions in the diplomonad Trepomonas sp. PC1.</title>
        <authorList>
            <person name="Xu F."/>
            <person name="Jerlstrom-Hultqvist J."/>
            <person name="Kolisko M."/>
            <person name="Simpson A.G.B."/>
            <person name="Roger A.J."/>
            <person name="Svard S.G."/>
            <person name="Andersson J.O."/>
        </authorList>
    </citation>
    <scope>NUCLEOTIDE SEQUENCE</scope>
    <source>
        <strain evidence="1">PC1</strain>
    </source>
</reference>
<gene>
    <name evidence="1" type="ORF">TPC1_10448</name>
</gene>
<dbReference type="AlphaFoldDB" id="A0A146KHY8"/>
<keyword evidence="1" id="KW-0808">Transferase</keyword>
<proteinExistence type="predicted"/>
<dbReference type="EMBL" id="GDID01000334">
    <property type="protein sequence ID" value="JAP96272.1"/>
    <property type="molecule type" value="Transcribed_RNA"/>
</dbReference>
<protein>
    <submittedName>
        <fullName evidence="1">tRNA/rRNA cytosine-C5-methylase</fullName>
    </submittedName>
</protein>
<feature type="non-terminal residue" evidence="1">
    <location>
        <position position="85"/>
    </location>
</feature>
<evidence type="ECO:0000313" key="1">
    <source>
        <dbReference type="EMBL" id="JAP96272.1"/>
    </source>
</evidence>